<evidence type="ECO:0000259" key="13">
    <source>
        <dbReference type="PROSITE" id="PS52035"/>
    </source>
</evidence>
<keyword evidence="10" id="KW-1015">Disulfide bond</keyword>
<evidence type="ECO:0000256" key="5">
    <source>
        <dbReference type="ARBA" id="ARBA00022723"/>
    </source>
</evidence>
<dbReference type="GO" id="GO:0004181">
    <property type="term" value="F:metallocarboxypeptidase activity"/>
    <property type="evidence" value="ECO:0007669"/>
    <property type="project" value="InterPro"/>
</dbReference>
<evidence type="ECO:0000313" key="15">
    <source>
        <dbReference type="RefSeq" id="XP_032827471.1"/>
    </source>
</evidence>
<evidence type="ECO:0000256" key="2">
    <source>
        <dbReference type="ARBA" id="ARBA00005988"/>
    </source>
</evidence>
<dbReference type="KEGG" id="pmrn:116952332"/>
<protein>
    <submittedName>
        <fullName evidence="15">Carboxypeptidase A1-like</fullName>
    </submittedName>
</protein>
<dbReference type="Gene3D" id="3.40.630.10">
    <property type="entry name" value="Zn peptidases"/>
    <property type="match status" value="1"/>
</dbReference>
<dbReference type="Gene3D" id="3.30.70.340">
    <property type="entry name" value="Metallocarboxypeptidase-like"/>
    <property type="match status" value="1"/>
</dbReference>
<evidence type="ECO:0000256" key="8">
    <source>
        <dbReference type="ARBA" id="ARBA00022833"/>
    </source>
</evidence>
<dbReference type="AlphaFoldDB" id="A0AAJ7U096"/>
<feature type="active site" description="Proton donor/acceptor" evidence="11">
    <location>
        <position position="389"/>
    </location>
</feature>
<evidence type="ECO:0000256" key="11">
    <source>
        <dbReference type="PROSITE-ProRule" id="PRU01379"/>
    </source>
</evidence>
<keyword evidence="4" id="KW-0645">Protease</keyword>
<dbReference type="InterPro" id="IPR057246">
    <property type="entry name" value="CARBOXYPEPT_ZN_1"/>
</dbReference>
<evidence type="ECO:0000256" key="7">
    <source>
        <dbReference type="ARBA" id="ARBA00022801"/>
    </source>
</evidence>
<dbReference type="Pfam" id="PF00246">
    <property type="entry name" value="Peptidase_M14"/>
    <property type="match status" value="1"/>
</dbReference>
<dbReference type="PANTHER" id="PTHR11705:SF153">
    <property type="entry name" value="ZINC CARBOXYPEPTIDASE A 1-LIKE PROTEIN"/>
    <property type="match status" value="1"/>
</dbReference>
<accession>A0AAJ7U096</accession>
<dbReference type="SUPFAM" id="SSF54897">
    <property type="entry name" value="Protease propeptides/inhibitors"/>
    <property type="match status" value="1"/>
</dbReference>
<dbReference type="RefSeq" id="XP_032827471.1">
    <property type="nucleotide sequence ID" value="XM_032971580.1"/>
</dbReference>
<organism evidence="14 15">
    <name type="scientific">Petromyzon marinus</name>
    <name type="common">Sea lamprey</name>
    <dbReference type="NCBI Taxonomy" id="7757"/>
    <lineage>
        <taxon>Eukaryota</taxon>
        <taxon>Metazoa</taxon>
        <taxon>Chordata</taxon>
        <taxon>Craniata</taxon>
        <taxon>Vertebrata</taxon>
        <taxon>Cyclostomata</taxon>
        <taxon>Hyperoartia</taxon>
        <taxon>Petromyzontiformes</taxon>
        <taxon>Petromyzontidae</taxon>
        <taxon>Petromyzon</taxon>
    </lineage>
</organism>
<keyword evidence="6 12" id="KW-0732">Signal</keyword>
<evidence type="ECO:0000256" key="4">
    <source>
        <dbReference type="ARBA" id="ARBA00022670"/>
    </source>
</evidence>
<dbReference type="GO" id="GO:0006508">
    <property type="term" value="P:proteolysis"/>
    <property type="evidence" value="ECO:0007669"/>
    <property type="project" value="UniProtKB-KW"/>
</dbReference>
<dbReference type="Pfam" id="PF02244">
    <property type="entry name" value="Propep_M14"/>
    <property type="match status" value="1"/>
</dbReference>
<feature type="chain" id="PRO_5042575919" evidence="12">
    <location>
        <begin position="20"/>
        <end position="427"/>
    </location>
</feature>
<feature type="signal peptide" evidence="12">
    <location>
        <begin position="1"/>
        <end position="19"/>
    </location>
</feature>
<dbReference type="PROSITE" id="PS00133">
    <property type="entry name" value="CARBOXYPEPT_ZN_2"/>
    <property type="match status" value="1"/>
</dbReference>
<dbReference type="Proteomes" id="UP001318040">
    <property type="component" value="Chromosome 46"/>
</dbReference>
<comment type="cofactor">
    <cofactor evidence="1">
        <name>Zn(2+)</name>
        <dbReference type="ChEBI" id="CHEBI:29105"/>
    </cofactor>
</comment>
<evidence type="ECO:0000256" key="9">
    <source>
        <dbReference type="ARBA" id="ARBA00023049"/>
    </source>
</evidence>
<gene>
    <name evidence="15" type="primary">LOC116952332</name>
</gene>
<reference evidence="15" key="1">
    <citation type="submission" date="2025-08" db="UniProtKB">
        <authorList>
            <consortium name="RefSeq"/>
        </authorList>
    </citation>
    <scope>IDENTIFICATION</scope>
    <source>
        <tissue evidence="15">Sperm</tissue>
    </source>
</reference>
<dbReference type="InterPro" id="IPR057247">
    <property type="entry name" value="CARBOXYPEPT_ZN_2"/>
</dbReference>
<dbReference type="GO" id="GO:0008270">
    <property type="term" value="F:zinc ion binding"/>
    <property type="evidence" value="ECO:0007669"/>
    <property type="project" value="InterPro"/>
</dbReference>
<evidence type="ECO:0000256" key="6">
    <source>
        <dbReference type="ARBA" id="ARBA00022729"/>
    </source>
</evidence>
<dbReference type="InterPro" id="IPR000834">
    <property type="entry name" value="Peptidase_M14"/>
</dbReference>
<dbReference type="InterPro" id="IPR003146">
    <property type="entry name" value="M14A_act_pep"/>
</dbReference>
<keyword evidence="5" id="KW-0479">Metal-binding</keyword>
<proteinExistence type="inferred from homology"/>
<keyword evidence="8" id="KW-0862">Zinc</keyword>
<evidence type="ECO:0000256" key="12">
    <source>
        <dbReference type="SAM" id="SignalP"/>
    </source>
</evidence>
<sequence length="427" mass="46871">MAPLLLLLIAATALGPAAANLRTFAGQQVLRIVPTSESHVKVLQQLESDESLQLDFWRPASGVGLPADVRVPVAAQEVVARTLQGAGLSPQVMIPDVELLTKAERAEMAAARRAQSPAARSTDTFNYESYHVLPEINTWMQDMVREYPSLVSLINIGSTYENRGIPVLKIGAGGGSKPAIFVATGIHAREWVTVATGIWIAKKLVSEYGQDSAITSLLNTMDWYFEIVANPDGYVYTHERDRMWRKTRSQYSGNSCVGTDPNRNFAAGFGGPGSSSSSCTETYRGPSAHSESEVQAIVNFVQAHPEIKSFLDIHSYSQMLIFPFGYKNELAPDHTELNNLAKSAVTALTSLYNTKYTYGPIITTIYQASGGSIDWTYEAAKVRYSYCFELRDTGRYGFILPANQILPTAQETWLAIKVIAEHVRDSS</sequence>
<keyword evidence="7" id="KW-0378">Hydrolase</keyword>
<dbReference type="SUPFAM" id="SSF53187">
    <property type="entry name" value="Zn-dependent exopeptidases"/>
    <property type="match status" value="1"/>
</dbReference>
<dbReference type="GO" id="GO:0005615">
    <property type="term" value="C:extracellular space"/>
    <property type="evidence" value="ECO:0007669"/>
    <property type="project" value="TreeGrafter"/>
</dbReference>
<keyword evidence="3" id="KW-0121">Carboxypeptidase</keyword>
<evidence type="ECO:0000256" key="1">
    <source>
        <dbReference type="ARBA" id="ARBA00001947"/>
    </source>
</evidence>
<dbReference type="PROSITE" id="PS00132">
    <property type="entry name" value="CARBOXYPEPT_ZN_1"/>
    <property type="match status" value="1"/>
</dbReference>
<evidence type="ECO:0000256" key="3">
    <source>
        <dbReference type="ARBA" id="ARBA00022645"/>
    </source>
</evidence>
<evidence type="ECO:0000256" key="10">
    <source>
        <dbReference type="ARBA" id="ARBA00023157"/>
    </source>
</evidence>
<keyword evidence="14" id="KW-1185">Reference proteome</keyword>
<name>A0AAJ7U096_PETMA</name>
<dbReference type="PRINTS" id="PR00765">
    <property type="entry name" value="CRBOXYPTASEA"/>
</dbReference>
<keyword evidence="9" id="KW-0482">Metalloprotease</keyword>
<dbReference type="InterPro" id="IPR036990">
    <property type="entry name" value="M14A-like_propep"/>
</dbReference>
<comment type="similarity">
    <text evidence="2 11">Belongs to the peptidase M14 family.</text>
</comment>
<dbReference type="PANTHER" id="PTHR11705">
    <property type="entry name" value="PROTEASE FAMILY M14 CARBOXYPEPTIDASE A,B"/>
    <property type="match status" value="1"/>
</dbReference>
<dbReference type="FunFam" id="3.40.630.10:FF:000001">
    <property type="entry name" value="Carboxypeptidase B"/>
    <property type="match status" value="1"/>
</dbReference>
<dbReference type="FunFam" id="3.30.70.340:FF:000001">
    <property type="entry name" value="Carboxypeptidase A5"/>
    <property type="match status" value="1"/>
</dbReference>
<dbReference type="SMART" id="SM00631">
    <property type="entry name" value="Zn_pept"/>
    <property type="match status" value="1"/>
</dbReference>
<dbReference type="PROSITE" id="PS52035">
    <property type="entry name" value="PEPTIDASE_M14"/>
    <property type="match status" value="1"/>
</dbReference>
<feature type="domain" description="Peptidase M14" evidence="13">
    <location>
        <begin position="129"/>
        <end position="423"/>
    </location>
</feature>
<evidence type="ECO:0000313" key="14">
    <source>
        <dbReference type="Proteomes" id="UP001318040"/>
    </source>
</evidence>